<dbReference type="PANTHER" id="PTHR47332">
    <property type="entry name" value="SET DOMAIN-CONTAINING PROTEIN 5"/>
    <property type="match status" value="1"/>
</dbReference>
<dbReference type="InterPro" id="IPR011990">
    <property type="entry name" value="TPR-like_helical_dom_sf"/>
</dbReference>
<dbReference type="Gene3D" id="1.25.40.10">
    <property type="entry name" value="Tetratricopeptide repeat domain"/>
    <property type="match status" value="1"/>
</dbReference>
<dbReference type="SMART" id="SM00317">
    <property type="entry name" value="SET"/>
    <property type="match status" value="1"/>
</dbReference>
<dbReference type="Pfam" id="PF00856">
    <property type="entry name" value="SET"/>
    <property type="match status" value="1"/>
</dbReference>
<dbReference type="PANTHER" id="PTHR47332:SF4">
    <property type="entry name" value="SET DOMAIN-CONTAINING PROTEIN 5"/>
    <property type="match status" value="1"/>
</dbReference>
<dbReference type="CDD" id="cd20071">
    <property type="entry name" value="SET_SMYD"/>
    <property type="match status" value="1"/>
</dbReference>
<dbReference type="Gene3D" id="2.170.270.10">
    <property type="entry name" value="SET domain"/>
    <property type="match status" value="1"/>
</dbReference>
<dbReference type="InterPro" id="IPR053185">
    <property type="entry name" value="SET_domain_protein"/>
</dbReference>
<dbReference type="AlphaFoldDB" id="A0A8E2EX31"/>
<dbReference type="PROSITE" id="PS50280">
    <property type="entry name" value="SET"/>
    <property type="match status" value="1"/>
</dbReference>
<gene>
    <name evidence="2" type="ORF">AOQ84DRAFT_88159</name>
</gene>
<sequence length="466" mass="52389">MGIDAGFDMVPRLSKGAVDRQNWQSFIKIIKERYQNDDLVEVKPNYIVFKAGEHPMLPFEGHKFLRFSSKISGSHAKGVEEYIDTVTWVAKANFGSRVRYWNEAGDEWGFYNWQEVNDSFKSYEQPDEPEIPTSIAQYVFGTDTMSELNLQLFGIQLVPGKGKGLVARFNIAKGKRILYEKPFFTAPNLSPISLMESNIATKLKALSKTEQQQFLSLHNNFPGKHPFSGIVKTNALPCGPDSGIGGVYPTICLINHSCLPNAHNSWNSDTKCETIHAIRYIKSGEEITISYDKGGPSDSRRTHLKDAFGFDCNCSLCSLPLPDLQISDARRLQIQLLDNAIGDPDRVMNKPDDCLADCHCLLQVLEEEYKGSAGVLIARLYYDAFQISITHGDQARASVFAERGHRSRVICEGEDSPETRKIKNLMENPAGHRNFGASKRWKTAKGLVPKGLDTDGFEKWLWRQGR</sequence>
<protein>
    <submittedName>
        <fullName evidence="2">SET domain-containing protein</fullName>
    </submittedName>
</protein>
<feature type="domain" description="SET" evidence="1">
    <location>
        <begin position="148"/>
        <end position="292"/>
    </location>
</feature>
<dbReference type="InterPro" id="IPR046341">
    <property type="entry name" value="SET_dom_sf"/>
</dbReference>
<dbReference type="OrthoDB" id="265717at2759"/>
<dbReference type="EMBL" id="KV750173">
    <property type="protein sequence ID" value="OCL05938.1"/>
    <property type="molecule type" value="Genomic_DNA"/>
</dbReference>
<keyword evidence="3" id="KW-1185">Reference proteome</keyword>
<dbReference type="SUPFAM" id="SSF82199">
    <property type="entry name" value="SET domain"/>
    <property type="match status" value="1"/>
</dbReference>
<reference evidence="2 3" key="1">
    <citation type="journal article" date="2016" name="Nat. Commun.">
        <title>Ectomycorrhizal ecology is imprinted in the genome of the dominant symbiotic fungus Cenococcum geophilum.</title>
        <authorList>
            <consortium name="DOE Joint Genome Institute"/>
            <person name="Peter M."/>
            <person name="Kohler A."/>
            <person name="Ohm R.A."/>
            <person name="Kuo A."/>
            <person name="Krutzmann J."/>
            <person name="Morin E."/>
            <person name="Arend M."/>
            <person name="Barry K.W."/>
            <person name="Binder M."/>
            <person name="Choi C."/>
            <person name="Clum A."/>
            <person name="Copeland A."/>
            <person name="Grisel N."/>
            <person name="Haridas S."/>
            <person name="Kipfer T."/>
            <person name="LaButti K."/>
            <person name="Lindquist E."/>
            <person name="Lipzen A."/>
            <person name="Maire R."/>
            <person name="Meier B."/>
            <person name="Mihaltcheva S."/>
            <person name="Molinier V."/>
            <person name="Murat C."/>
            <person name="Poggeler S."/>
            <person name="Quandt C.A."/>
            <person name="Sperisen C."/>
            <person name="Tritt A."/>
            <person name="Tisserant E."/>
            <person name="Crous P.W."/>
            <person name="Henrissat B."/>
            <person name="Nehls U."/>
            <person name="Egli S."/>
            <person name="Spatafora J.W."/>
            <person name="Grigoriev I.V."/>
            <person name="Martin F.M."/>
        </authorList>
    </citation>
    <scope>NUCLEOTIDE SEQUENCE [LARGE SCALE GENOMIC DNA]</scope>
    <source>
        <strain evidence="2 3">CBS 207.34</strain>
    </source>
</reference>
<organism evidence="2 3">
    <name type="scientific">Glonium stellatum</name>
    <dbReference type="NCBI Taxonomy" id="574774"/>
    <lineage>
        <taxon>Eukaryota</taxon>
        <taxon>Fungi</taxon>
        <taxon>Dikarya</taxon>
        <taxon>Ascomycota</taxon>
        <taxon>Pezizomycotina</taxon>
        <taxon>Dothideomycetes</taxon>
        <taxon>Pleosporomycetidae</taxon>
        <taxon>Gloniales</taxon>
        <taxon>Gloniaceae</taxon>
        <taxon>Glonium</taxon>
    </lineage>
</organism>
<evidence type="ECO:0000313" key="2">
    <source>
        <dbReference type="EMBL" id="OCL05938.1"/>
    </source>
</evidence>
<evidence type="ECO:0000313" key="3">
    <source>
        <dbReference type="Proteomes" id="UP000250140"/>
    </source>
</evidence>
<accession>A0A8E2EX31</accession>
<evidence type="ECO:0000259" key="1">
    <source>
        <dbReference type="PROSITE" id="PS50280"/>
    </source>
</evidence>
<name>A0A8E2EX31_9PEZI</name>
<proteinExistence type="predicted"/>
<dbReference type="InterPro" id="IPR001214">
    <property type="entry name" value="SET_dom"/>
</dbReference>
<dbReference type="Proteomes" id="UP000250140">
    <property type="component" value="Unassembled WGS sequence"/>
</dbReference>